<dbReference type="InterPro" id="IPR003317">
    <property type="entry name" value="Cyt-d_oxidase_su2"/>
</dbReference>
<feature type="transmembrane region" description="Helical" evidence="7">
    <location>
        <begin position="53"/>
        <end position="72"/>
    </location>
</feature>
<evidence type="ECO:0000256" key="1">
    <source>
        <dbReference type="ARBA" id="ARBA00004651"/>
    </source>
</evidence>
<evidence type="ECO:0000256" key="2">
    <source>
        <dbReference type="ARBA" id="ARBA00007543"/>
    </source>
</evidence>
<dbReference type="PANTHER" id="PTHR43141">
    <property type="entry name" value="CYTOCHROME BD2 SUBUNIT II"/>
    <property type="match status" value="1"/>
</dbReference>
<feature type="transmembrane region" description="Helical" evidence="7">
    <location>
        <begin position="78"/>
        <end position="98"/>
    </location>
</feature>
<dbReference type="GO" id="GO:0016682">
    <property type="term" value="F:oxidoreductase activity, acting on diphenols and related substances as donors, oxygen as acceptor"/>
    <property type="evidence" value="ECO:0007669"/>
    <property type="project" value="TreeGrafter"/>
</dbReference>
<dbReference type="GO" id="GO:0070069">
    <property type="term" value="C:cytochrome complex"/>
    <property type="evidence" value="ECO:0007669"/>
    <property type="project" value="TreeGrafter"/>
</dbReference>
<dbReference type="OrthoDB" id="9776710at2"/>
<dbReference type="GO" id="GO:0019646">
    <property type="term" value="P:aerobic electron transport chain"/>
    <property type="evidence" value="ECO:0007669"/>
    <property type="project" value="TreeGrafter"/>
</dbReference>
<dbReference type="RefSeq" id="WP_132318285.1">
    <property type="nucleotide sequence ID" value="NZ_FWZT01000007.1"/>
</dbReference>
<feature type="transmembrane region" description="Helical" evidence="7">
    <location>
        <begin position="119"/>
        <end position="140"/>
    </location>
</feature>
<keyword evidence="5 7" id="KW-1133">Transmembrane helix</keyword>
<keyword evidence="3" id="KW-1003">Cell membrane</keyword>
<evidence type="ECO:0000313" key="9">
    <source>
        <dbReference type="Proteomes" id="UP000192907"/>
    </source>
</evidence>
<gene>
    <name evidence="8" type="ORF">SAMN06296036_107197</name>
</gene>
<name>A0A1Y6BX12_9BACT</name>
<feature type="transmembrane region" description="Helical" evidence="7">
    <location>
        <begin position="306"/>
        <end position="328"/>
    </location>
</feature>
<dbReference type="Proteomes" id="UP000192907">
    <property type="component" value="Unassembled WGS sequence"/>
</dbReference>
<dbReference type="GO" id="GO:0009055">
    <property type="term" value="F:electron transfer activity"/>
    <property type="evidence" value="ECO:0007669"/>
    <property type="project" value="TreeGrafter"/>
</dbReference>
<dbReference type="PANTHER" id="PTHR43141:SF4">
    <property type="entry name" value="CYTOCHROME BD2 SUBUNIT II"/>
    <property type="match status" value="1"/>
</dbReference>
<reference evidence="9" key="1">
    <citation type="submission" date="2017-04" db="EMBL/GenBank/DDBJ databases">
        <authorList>
            <person name="Varghese N."/>
            <person name="Submissions S."/>
        </authorList>
    </citation>
    <scope>NUCLEOTIDE SEQUENCE [LARGE SCALE GENOMIC DNA]</scope>
    <source>
        <strain evidence="9">RKEM611</strain>
    </source>
</reference>
<comment type="subcellular location">
    <subcellularLocation>
        <location evidence="1">Cell membrane</location>
        <topology evidence="1">Multi-pass membrane protein</topology>
    </subcellularLocation>
</comment>
<evidence type="ECO:0000256" key="3">
    <source>
        <dbReference type="ARBA" id="ARBA00022475"/>
    </source>
</evidence>
<feature type="transmembrane region" description="Helical" evidence="7">
    <location>
        <begin position="204"/>
        <end position="221"/>
    </location>
</feature>
<protein>
    <submittedName>
        <fullName evidence="8">Cytochrome bd-I ubiquinol oxidase subunit 2 apoprotein</fullName>
    </submittedName>
</protein>
<feature type="transmembrane region" description="Helical" evidence="7">
    <location>
        <begin position="6"/>
        <end position="32"/>
    </location>
</feature>
<evidence type="ECO:0000256" key="4">
    <source>
        <dbReference type="ARBA" id="ARBA00022692"/>
    </source>
</evidence>
<dbReference type="EMBL" id="FWZT01000007">
    <property type="protein sequence ID" value="SMF22495.1"/>
    <property type="molecule type" value="Genomic_DNA"/>
</dbReference>
<evidence type="ECO:0000256" key="6">
    <source>
        <dbReference type="ARBA" id="ARBA00023136"/>
    </source>
</evidence>
<accession>A0A1Y6BX12</accession>
<keyword evidence="6 7" id="KW-0472">Membrane</keyword>
<sequence length="340" mass="37668">MVEVILFFLGASLILYCILGGADFGAGIIEIVSPQKMKNEIESAVYKGMGPVWEANHMWIILAVVILFNGFPKIYAELSIYLHIPLTAMLMGIIFRGCAFTFRHYDAKADKSTEIYGIIFRYSSLLTSLILGVIAGSLAKGSFQEIGPGLSYWQVYGQPWLSPFTVAVGLLVTSLFAYQSAVFFVGEPVSNELKKHFVRKAKQFNIVAIITGILVFLFGWAENINLLDHFFTHPVSLISLILATLILGPIWWGLSHFNRWVVRALSGAQMALVIIGWVAFQFPDVVRFRSGASLDLYTHAAPESTITVLAIALLAGSLIIFPALFYLFRVFKQHESGLSS</sequence>
<keyword evidence="9" id="KW-1185">Reference proteome</keyword>
<evidence type="ECO:0000313" key="8">
    <source>
        <dbReference type="EMBL" id="SMF22495.1"/>
    </source>
</evidence>
<comment type="similarity">
    <text evidence="2">Belongs to the cytochrome ubiquinol oxidase subunit 2 family.</text>
</comment>
<dbReference type="AlphaFoldDB" id="A0A1Y6BX12"/>
<dbReference type="GO" id="GO:0005886">
    <property type="term" value="C:plasma membrane"/>
    <property type="evidence" value="ECO:0007669"/>
    <property type="project" value="UniProtKB-SubCell"/>
</dbReference>
<keyword evidence="4 7" id="KW-0812">Transmembrane</keyword>
<evidence type="ECO:0000256" key="7">
    <source>
        <dbReference type="SAM" id="Phobius"/>
    </source>
</evidence>
<dbReference type="Pfam" id="PF02322">
    <property type="entry name" value="Cyt_bd_oxida_II"/>
    <property type="match status" value="1"/>
</dbReference>
<proteinExistence type="inferred from homology"/>
<feature type="transmembrane region" description="Helical" evidence="7">
    <location>
        <begin position="233"/>
        <end position="254"/>
    </location>
</feature>
<organism evidence="8 9">
    <name type="scientific">Pseudobacteriovorax antillogorgiicola</name>
    <dbReference type="NCBI Taxonomy" id="1513793"/>
    <lineage>
        <taxon>Bacteria</taxon>
        <taxon>Pseudomonadati</taxon>
        <taxon>Bdellovibrionota</taxon>
        <taxon>Oligoflexia</taxon>
        <taxon>Oligoflexales</taxon>
        <taxon>Pseudobacteriovoracaceae</taxon>
        <taxon>Pseudobacteriovorax</taxon>
    </lineage>
</organism>
<evidence type="ECO:0000256" key="5">
    <source>
        <dbReference type="ARBA" id="ARBA00022989"/>
    </source>
</evidence>
<feature type="transmembrane region" description="Helical" evidence="7">
    <location>
        <begin position="261"/>
        <end position="280"/>
    </location>
</feature>
<dbReference type="STRING" id="1513793.SAMN06296036_107197"/>